<feature type="region of interest" description="Disordered" evidence="7">
    <location>
        <begin position="369"/>
        <end position="399"/>
    </location>
</feature>
<dbReference type="InterPro" id="IPR046342">
    <property type="entry name" value="CBS_dom_sf"/>
</dbReference>
<evidence type="ECO:0000259" key="8">
    <source>
        <dbReference type="PROSITE" id="PS50237"/>
    </source>
</evidence>
<evidence type="ECO:0000256" key="7">
    <source>
        <dbReference type="SAM" id="MobiDB-lite"/>
    </source>
</evidence>
<dbReference type="InterPro" id="IPR035983">
    <property type="entry name" value="Hect_E3_ubiquitin_ligase"/>
</dbReference>
<dbReference type="SUPFAM" id="SSF54631">
    <property type="entry name" value="CBS-domain pair"/>
    <property type="match status" value="2"/>
</dbReference>
<dbReference type="FunFam" id="3.30.2160.10:FF:000004">
    <property type="entry name" value="probable E3 ubiquitin-protein ligase HERC4 isoform X1"/>
    <property type="match status" value="1"/>
</dbReference>
<name>A0A261XY93_9FUNG</name>
<dbReference type="PANTHER" id="PTHR45700:SF9">
    <property type="entry name" value="HECT-TYPE E3 UBIQUITIN TRANSFERASE"/>
    <property type="match status" value="1"/>
</dbReference>
<dbReference type="PANTHER" id="PTHR45700">
    <property type="entry name" value="UBIQUITIN-PROTEIN LIGASE E3C"/>
    <property type="match status" value="1"/>
</dbReference>
<comment type="caution">
    <text evidence="5">Lacks conserved residue(s) required for the propagation of feature annotation.</text>
</comment>
<evidence type="ECO:0000256" key="3">
    <source>
        <dbReference type="ARBA" id="ARBA00022679"/>
    </source>
</evidence>
<dbReference type="Gene3D" id="3.90.1750.10">
    <property type="entry name" value="Hect, E3 ligase catalytic domains"/>
    <property type="match status" value="1"/>
</dbReference>
<evidence type="ECO:0000256" key="1">
    <source>
        <dbReference type="ARBA" id="ARBA00000885"/>
    </source>
</evidence>
<evidence type="ECO:0000256" key="2">
    <source>
        <dbReference type="ARBA" id="ARBA00012485"/>
    </source>
</evidence>
<evidence type="ECO:0000313" key="11">
    <source>
        <dbReference type="Proteomes" id="UP000242875"/>
    </source>
</evidence>
<dbReference type="OrthoDB" id="8068875at2759"/>
<dbReference type="CDD" id="cd00078">
    <property type="entry name" value="HECTc"/>
    <property type="match status" value="1"/>
</dbReference>
<dbReference type="GO" id="GO:0000209">
    <property type="term" value="P:protein polyubiquitination"/>
    <property type="evidence" value="ECO:0007669"/>
    <property type="project" value="InterPro"/>
</dbReference>
<dbReference type="PROSITE" id="PS50237">
    <property type="entry name" value="HECT"/>
    <property type="match status" value="1"/>
</dbReference>
<keyword evidence="4 5" id="KW-0833">Ubl conjugation pathway</keyword>
<keyword evidence="3" id="KW-0808">Transferase</keyword>
<organism evidence="10 11">
    <name type="scientific">Bifiguratus adelaidae</name>
    <dbReference type="NCBI Taxonomy" id="1938954"/>
    <lineage>
        <taxon>Eukaryota</taxon>
        <taxon>Fungi</taxon>
        <taxon>Fungi incertae sedis</taxon>
        <taxon>Mucoromycota</taxon>
        <taxon>Mucoromycotina</taxon>
        <taxon>Endogonomycetes</taxon>
        <taxon>Endogonales</taxon>
        <taxon>Endogonales incertae sedis</taxon>
        <taxon>Bifiguratus</taxon>
    </lineage>
</organism>
<accession>A0A261XY93</accession>
<dbReference type="InterPro" id="IPR000569">
    <property type="entry name" value="HECT_dom"/>
</dbReference>
<evidence type="ECO:0000313" key="10">
    <source>
        <dbReference type="EMBL" id="OZJ03288.1"/>
    </source>
</evidence>
<dbReference type="InterPro" id="IPR044611">
    <property type="entry name" value="E3A/B/C-like"/>
</dbReference>
<feature type="compositionally biased region" description="Low complexity" evidence="7">
    <location>
        <begin position="513"/>
        <end position="525"/>
    </location>
</feature>
<comment type="caution">
    <text evidence="10">The sequence shown here is derived from an EMBL/GenBank/DDBJ whole genome shotgun (WGS) entry which is preliminary data.</text>
</comment>
<feature type="domain" description="CBS" evidence="9">
    <location>
        <begin position="207"/>
        <end position="263"/>
    </location>
</feature>
<dbReference type="Pfam" id="PF00632">
    <property type="entry name" value="HECT"/>
    <property type="match status" value="1"/>
</dbReference>
<dbReference type="Proteomes" id="UP000242875">
    <property type="component" value="Unassembled WGS sequence"/>
</dbReference>
<dbReference type="EMBL" id="MVBO01000093">
    <property type="protein sequence ID" value="OZJ03288.1"/>
    <property type="molecule type" value="Genomic_DNA"/>
</dbReference>
<gene>
    <name evidence="10" type="ORF">BZG36_03753</name>
</gene>
<keyword evidence="11" id="KW-1185">Reference proteome</keyword>
<feature type="compositionally biased region" description="Polar residues" evidence="7">
    <location>
        <begin position="389"/>
        <end position="399"/>
    </location>
</feature>
<dbReference type="EC" id="2.3.2.26" evidence="2"/>
<evidence type="ECO:0000259" key="9">
    <source>
        <dbReference type="PROSITE" id="PS51371"/>
    </source>
</evidence>
<evidence type="ECO:0000256" key="5">
    <source>
        <dbReference type="PROSITE-ProRule" id="PRU00104"/>
    </source>
</evidence>
<dbReference type="Gene3D" id="3.30.2410.10">
    <property type="entry name" value="Hect, E3 ligase catalytic domain"/>
    <property type="match status" value="1"/>
</dbReference>
<protein>
    <recommendedName>
        <fullName evidence="2">HECT-type E3 ubiquitin transferase</fullName>
        <ecNumber evidence="2">2.3.2.26</ecNumber>
    </recommendedName>
</protein>
<dbReference type="GO" id="GO:0061630">
    <property type="term" value="F:ubiquitin protein ligase activity"/>
    <property type="evidence" value="ECO:0007669"/>
    <property type="project" value="UniProtKB-EC"/>
</dbReference>
<dbReference type="Gene3D" id="3.30.2160.10">
    <property type="entry name" value="Hect, E3 ligase catalytic domain"/>
    <property type="match status" value="1"/>
</dbReference>
<dbReference type="InterPro" id="IPR000644">
    <property type="entry name" value="CBS_dom"/>
</dbReference>
<evidence type="ECO:0000256" key="4">
    <source>
        <dbReference type="ARBA" id="ARBA00022786"/>
    </source>
</evidence>
<dbReference type="AlphaFoldDB" id="A0A261XY93"/>
<dbReference type="CDD" id="cd02205">
    <property type="entry name" value="CBS_pair_SF"/>
    <property type="match status" value="1"/>
</dbReference>
<dbReference type="SUPFAM" id="SSF56204">
    <property type="entry name" value="Hect, E3 ligase catalytic domain"/>
    <property type="match status" value="1"/>
</dbReference>
<feature type="domain" description="HECT" evidence="8">
    <location>
        <begin position="850"/>
        <end position="1124"/>
    </location>
</feature>
<dbReference type="PROSITE" id="PS51371">
    <property type="entry name" value="CBS"/>
    <property type="match status" value="2"/>
</dbReference>
<proteinExistence type="predicted"/>
<reference evidence="10 11" key="1">
    <citation type="journal article" date="2017" name="Mycologia">
        <title>Bifiguratus adelaidae, gen. et sp. nov., a new member of Mucoromycotina in endophytic and soil-dwelling habitats.</title>
        <authorList>
            <person name="Torres-Cruz T.J."/>
            <person name="Billingsley Tobias T.L."/>
            <person name="Almatruk M."/>
            <person name="Hesse C."/>
            <person name="Kuske C.R."/>
            <person name="Desiro A."/>
            <person name="Benucci G.M."/>
            <person name="Bonito G."/>
            <person name="Stajich J.E."/>
            <person name="Dunlap C."/>
            <person name="Arnold A.E."/>
            <person name="Porras-Alfaro A."/>
        </authorList>
    </citation>
    <scope>NUCLEOTIDE SEQUENCE [LARGE SCALE GENOMIC DNA]</scope>
    <source>
        <strain evidence="10 11">AZ0501</strain>
    </source>
</reference>
<comment type="catalytic activity">
    <reaction evidence="1">
        <text>S-ubiquitinyl-[E2 ubiquitin-conjugating enzyme]-L-cysteine + [acceptor protein]-L-lysine = [E2 ubiquitin-conjugating enzyme]-L-cysteine + N(6)-ubiquitinyl-[acceptor protein]-L-lysine.</text>
        <dbReference type="EC" id="2.3.2.26"/>
    </reaction>
</comment>
<dbReference type="SMART" id="SM00119">
    <property type="entry name" value="HECTc"/>
    <property type="match status" value="1"/>
</dbReference>
<evidence type="ECO:0000256" key="6">
    <source>
        <dbReference type="PROSITE-ProRule" id="PRU00703"/>
    </source>
</evidence>
<sequence length="1162" mass="131280">MSSPSARRLSMEQTHRGLDWRTVAAGNLVEGQKVLEIPGSTPIELACEKLVEYKVSSAPIYVDQSVENSGSKREYVGMFDYGDVIAYLLLVLKRLKQKSETVSGEDPQVLELMRRVGGGESIPVKLVSDLSHKNPFYSKPYDTPLLEIVRMMSGPAHRVAMMRPNGEIAGILSQSLALIWLYEHAQHSKDESLHRLLNRTLKDLGLGTTPVMSVPSDTMVVNALEVINSKKISSLAVVNPNGVMVGNISMTDVKYIVKSHHHSHLFLTCFQLVSKVRFDKGVEDGQDTYPVFDVKPESTLGYAMAKLIATKAHRVWVTDREGKPMGLVSLTDVLGVLAQYSTGRLENALSTLSLGALGHRSRLDPSYTQPLGTNDPSIRPAHARVASGPSRTYSGRGTSSEEAIDSLLWWHLVMNSPQHNRPSQMSSYFVPDGLQANSTSERVYEGRLEHKERSMQVDSPGATDADTMTLGKCICCNSRLSFPATVASFRCTVCGTINDVRTRRSRFKRSRMSDASDSMDVSSPSFGEPEPLTLRRIKELIALEDMMDGYSDSPKAVPTGTFLELEAAVKQTFGNWELLNASFSNHREVTLTEPGVDLVQVRQAYNLLIGLPVNIVRAMMTSIDILLRRPGPVLRKKEEIRFLVIILENPLLAQHNYPQESQYHHNIAKRVFGLVSCLSNQLHHYLVNWFARFDTVVFRKKVDLANAFITYRLSKALRAGKRFPDIYENDWRISSAARVMALLFAANNQTPHVPIYEFYNTMVDYVDLVADYDSWQQRSGKFAFCQYPFLISMGAKMSVMEIDAKRQMESKLKEAYFNSLIQNMRTTPILYLNIRREYLIEDSLRQLSENREDLKKLLKIGFAGEEGVDMGGLRKEWFLLLVRELFGPQYGMFTWDEDSQLCWFNPASFETSDQYYLVGQILGLAIYNSTILDIKLPLACYKKLFNIPVSLQDLEVFRPALSRGLRQLLEFDGDVEEVFCRDFVGDYEAFGEIQQVPLIPNGQNIPVTNANRVDYVERYVNFILNDSIRDQFEPFKRGFYLVCGCNALSLFRPEEIELLVRGSDEPLNLQELMAVTEYQGFHPQDYTIRHFWSILESMSDENQKRLLTFVTGSDKIPSTGTANMSFKITYAGEDCERHVALRSYVLQSDMSIPISLAAKARA</sequence>
<dbReference type="Gene3D" id="3.10.580.10">
    <property type="entry name" value="CBS-domain"/>
    <property type="match status" value="2"/>
</dbReference>
<dbReference type="SMART" id="SM00116">
    <property type="entry name" value="CBS"/>
    <property type="match status" value="3"/>
</dbReference>
<feature type="region of interest" description="Disordered" evidence="7">
    <location>
        <begin position="508"/>
        <end position="528"/>
    </location>
</feature>
<feature type="domain" description="CBS" evidence="9">
    <location>
        <begin position="286"/>
        <end position="345"/>
    </location>
</feature>
<keyword evidence="6" id="KW-0129">CBS domain</keyword>
<dbReference type="Pfam" id="PF00571">
    <property type="entry name" value="CBS"/>
    <property type="match status" value="2"/>
</dbReference>